<evidence type="ECO:0000256" key="9">
    <source>
        <dbReference type="SAM" id="SignalP"/>
    </source>
</evidence>
<dbReference type="InterPro" id="IPR029018">
    <property type="entry name" value="Hex-like_dom2"/>
</dbReference>
<dbReference type="EMBL" id="CP041242">
    <property type="protein sequence ID" value="QDH71920.1"/>
    <property type="molecule type" value="Genomic_DNA"/>
</dbReference>
<dbReference type="RefSeq" id="WP_141625250.1">
    <property type="nucleotide sequence ID" value="NZ_CP041242.1"/>
</dbReference>
<proteinExistence type="inferred from homology"/>
<dbReference type="AlphaFoldDB" id="A0A514BX06"/>
<dbReference type="PROSITE" id="PS51257">
    <property type="entry name" value="PROKAR_LIPOPROTEIN"/>
    <property type="match status" value="1"/>
</dbReference>
<dbReference type="PRINTS" id="PR00738">
    <property type="entry name" value="GLHYDRLASE20"/>
</dbReference>
<feature type="signal peptide" evidence="9">
    <location>
        <begin position="1"/>
        <end position="26"/>
    </location>
</feature>
<evidence type="ECO:0000259" key="10">
    <source>
        <dbReference type="Pfam" id="PF00728"/>
    </source>
</evidence>
<feature type="domain" description="GH29D-like beta-sandwich" evidence="12">
    <location>
        <begin position="563"/>
        <end position="611"/>
    </location>
</feature>
<feature type="active site" description="Proton donor" evidence="8">
    <location>
        <position position="347"/>
    </location>
</feature>
<keyword evidence="5" id="KW-0326">Glycosidase</keyword>
<dbReference type="InterPro" id="IPR015882">
    <property type="entry name" value="HEX_bac_N"/>
</dbReference>
<dbReference type="Gene3D" id="3.30.379.10">
    <property type="entry name" value="Chitobiase/beta-hexosaminidase domain 2-like"/>
    <property type="match status" value="1"/>
</dbReference>
<name>A0A514BX06_9GAMM</name>
<protein>
    <recommendedName>
        <fullName evidence="3">beta-N-acetylhexosaminidase</fullName>
        <ecNumber evidence="3">3.2.1.52</ecNumber>
    </recommendedName>
    <alternativeName>
        <fullName evidence="6">Beta-N-acetylhexosaminidase</fullName>
    </alternativeName>
    <alternativeName>
        <fullName evidence="7">N-acetyl-beta-glucosaminidase</fullName>
    </alternativeName>
</protein>
<dbReference type="InterPro" id="IPR017853">
    <property type="entry name" value="GH"/>
</dbReference>
<keyword evidence="9" id="KW-0732">Signal</keyword>
<organism evidence="13 14">
    <name type="scientific">Marilutibacter alkalisoli</name>
    <dbReference type="NCBI Taxonomy" id="2591633"/>
    <lineage>
        <taxon>Bacteria</taxon>
        <taxon>Pseudomonadati</taxon>
        <taxon>Pseudomonadota</taxon>
        <taxon>Gammaproteobacteria</taxon>
        <taxon>Lysobacterales</taxon>
        <taxon>Lysobacteraceae</taxon>
        <taxon>Marilutibacter</taxon>
    </lineage>
</organism>
<evidence type="ECO:0000256" key="4">
    <source>
        <dbReference type="ARBA" id="ARBA00022801"/>
    </source>
</evidence>
<dbReference type="GO" id="GO:0005975">
    <property type="term" value="P:carbohydrate metabolic process"/>
    <property type="evidence" value="ECO:0007669"/>
    <property type="project" value="InterPro"/>
</dbReference>
<dbReference type="CDD" id="cd06563">
    <property type="entry name" value="GH20_chitobiase-like"/>
    <property type="match status" value="1"/>
</dbReference>
<dbReference type="InterPro" id="IPR059177">
    <property type="entry name" value="GH29D-like_dom"/>
</dbReference>
<evidence type="ECO:0000256" key="1">
    <source>
        <dbReference type="ARBA" id="ARBA00001231"/>
    </source>
</evidence>
<dbReference type="GO" id="GO:0030203">
    <property type="term" value="P:glycosaminoglycan metabolic process"/>
    <property type="evidence" value="ECO:0007669"/>
    <property type="project" value="TreeGrafter"/>
</dbReference>
<dbReference type="OrthoDB" id="9763537at2"/>
<comment type="catalytic activity">
    <reaction evidence="1">
        <text>Hydrolysis of terminal non-reducing N-acetyl-D-hexosamine residues in N-acetyl-beta-D-hexosaminides.</text>
        <dbReference type="EC" id="3.2.1.52"/>
    </reaction>
</comment>
<evidence type="ECO:0000256" key="5">
    <source>
        <dbReference type="ARBA" id="ARBA00023295"/>
    </source>
</evidence>
<evidence type="ECO:0000256" key="2">
    <source>
        <dbReference type="ARBA" id="ARBA00006285"/>
    </source>
</evidence>
<evidence type="ECO:0000259" key="11">
    <source>
        <dbReference type="Pfam" id="PF02838"/>
    </source>
</evidence>
<dbReference type="EC" id="3.2.1.52" evidence="3"/>
<dbReference type="Proteomes" id="UP000317199">
    <property type="component" value="Chromosome"/>
</dbReference>
<dbReference type="GO" id="GO:0016020">
    <property type="term" value="C:membrane"/>
    <property type="evidence" value="ECO:0007669"/>
    <property type="project" value="TreeGrafter"/>
</dbReference>
<dbReference type="SUPFAM" id="SSF55545">
    <property type="entry name" value="beta-N-acetylhexosaminidase-like domain"/>
    <property type="match status" value="1"/>
</dbReference>
<evidence type="ECO:0000313" key="13">
    <source>
        <dbReference type="EMBL" id="QDH71920.1"/>
    </source>
</evidence>
<dbReference type="GO" id="GO:0004563">
    <property type="term" value="F:beta-N-acetylhexosaminidase activity"/>
    <property type="evidence" value="ECO:0007669"/>
    <property type="project" value="UniProtKB-EC"/>
</dbReference>
<sequence>MMQSKSTGCRLWLAGAVMLVALTACADRTPTATEAAAVPDVADGALIPKPARLEQGDGAFVLSVDTPLLSADAAAEAVAVRFADYLRATRGLELGTAVGGADEGAVHFALDPAFDGGSPEAYRLDVAPTGVRVVAAEPAGLFYGAVTLWQLATTQAEGDIRIPSMRIEDAPRFGWRGFMLDSARHFQSVEQIKKLLDAMALHKLNTFHWHLTDDQGWRIEIKRYPKLTEIGGCRIPAGDAGIDPASGKPRPYCGHYTQEQIRDIVAYAAERHITVVPEIDVPGHAQAAIASYPELGVTGERPPVSNEWGVHSWLFNVEEETFVFLENVLAEVVELFPGEYVHIGGDEAVKDQWESSARVQARMRELGAQDEMAMQGLLVERLEKFLAGNGKRLIGWDEILEAELPPAATVMSWRGIEGGIEAARKGHDVVMSPSSDLYLDYLQTTLPDEPPGRPATITVQDVYAFEPVPAELDAGQQKHILGLQANMWTEHTRFDERLEHNLFPRLAAVAESGWTPAADKNWDDFRRRLPMQLQRYRMLGIGHAQTPFQVAIEVDDDRAAGIATVALSNPLGYEIRHTTDGSMPVATSPAHAGPFEVALPAELRAAAFFDGEPLAEPQTFVLDPASLLVRTDEQLAICPDAGRLLLRLEDDGPADGERAIFNATIFYPCWQWNAADLDGIGAVKVRLGRIPYYFQLAHDEPSRHFEPAVTAHGELMVHGGGCEGELLAQLPMPAEPGADGFVELEAVLPPPPAAGRQDLCIRVTGDTRPAMWVVDRVGLVPGRP</sequence>
<accession>A0A514BX06</accession>
<feature type="domain" description="Beta-hexosaminidase bacterial type N-terminal" evidence="11">
    <location>
        <begin position="45"/>
        <end position="170"/>
    </location>
</feature>
<keyword evidence="14" id="KW-1185">Reference proteome</keyword>
<evidence type="ECO:0000313" key="14">
    <source>
        <dbReference type="Proteomes" id="UP000317199"/>
    </source>
</evidence>
<gene>
    <name evidence="13" type="ORF">FKV23_16140</name>
</gene>
<evidence type="ECO:0000256" key="3">
    <source>
        <dbReference type="ARBA" id="ARBA00012663"/>
    </source>
</evidence>
<feature type="chain" id="PRO_5021983699" description="beta-N-acetylhexosaminidase" evidence="9">
    <location>
        <begin position="27"/>
        <end position="784"/>
    </location>
</feature>
<evidence type="ECO:0000256" key="6">
    <source>
        <dbReference type="ARBA" id="ARBA00030512"/>
    </source>
</evidence>
<dbReference type="PANTHER" id="PTHR22600">
    <property type="entry name" value="BETA-HEXOSAMINIDASE"/>
    <property type="match status" value="1"/>
</dbReference>
<dbReference type="Pfam" id="PF00728">
    <property type="entry name" value="Glyco_hydro_20"/>
    <property type="match status" value="1"/>
</dbReference>
<dbReference type="SUPFAM" id="SSF51445">
    <property type="entry name" value="(Trans)glycosidases"/>
    <property type="match status" value="1"/>
</dbReference>
<comment type="similarity">
    <text evidence="2">Belongs to the glycosyl hydrolase 20 family.</text>
</comment>
<dbReference type="PANTHER" id="PTHR22600:SF57">
    <property type="entry name" value="BETA-N-ACETYLHEXOSAMINIDASE"/>
    <property type="match status" value="1"/>
</dbReference>
<dbReference type="KEGG" id="lyj:FKV23_16140"/>
<dbReference type="Pfam" id="PF13290">
    <property type="entry name" value="CHB_HEX_C_1"/>
    <property type="match status" value="1"/>
</dbReference>
<keyword evidence="4 13" id="KW-0378">Hydrolase</keyword>
<dbReference type="InterPro" id="IPR025705">
    <property type="entry name" value="Beta_hexosaminidase_sua/sub"/>
</dbReference>
<dbReference type="Pfam" id="PF02838">
    <property type="entry name" value="Glyco_hydro_20b"/>
    <property type="match status" value="1"/>
</dbReference>
<dbReference type="InterPro" id="IPR015883">
    <property type="entry name" value="Glyco_hydro_20_cat"/>
</dbReference>
<dbReference type="Gene3D" id="3.20.20.80">
    <property type="entry name" value="Glycosidases"/>
    <property type="match status" value="1"/>
</dbReference>
<evidence type="ECO:0000256" key="8">
    <source>
        <dbReference type="PIRSR" id="PIRSR625705-1"/>
    </source>
</evidence>
<evidence type="ECO:0000256" key="7">
    <source>
        <dbReference type="ARBA" id="ARBA00033000"/>
    </source>
</evidence>
<evidence type="ECO:0000259" key="12">
    <source>
        <dbReference type="Pfam" id="PF13290"/>
    </source>
</evidence>
<feature type="domain" description="Glycoside hydrolase family 20 catalytic" evidence="10">
    <location>
        <begin position="173"/>
        <end position="516"/>
    </location>
</feature>
<reference evidence="13 14" key="1">
    <citation type="submission" date="2019-06" db="EMBL/GenBank/DDBJ databases">
        <title>Lysobacter alkalisoli sp. nov. isolated from saline-alkali soil.</title>
        <authorList>
            <person name="Sun J.-Q."/>
            <person name="Xu L."/>
        </authorList>
    </citation>
    <scope>NUCLEOTIDE SEQUENCE [LARGE SCALE GENOMIC DNA]</scope>
    <source>
        <strain evidence="13 14">SJ-36</strain>
    </source>
</reference>